<feature type="binding site" evidence="7">
    <location>
        <position position="135"/>
    </location>
    <ligand>
        <name>a 1,2-diacyl-sn-glycero-3-phospho-(1'-sn-glycerol)</name>
        <dbReference type="ChEBI" id="CHEBI:64716"/>
    </ligand>
</feature>
<comment type="function">
    <text evidence="7">Catalyzes the transfer of the diacylglyceryl group from phosphatidylglycerol to the sulfhydryl group of the N-terminal cysteine of a prolipoprotein, the first step in the formation of mature lipoproteins.</text>
</comment>
<feature type="transmembrane region" description="Helical" evidence="7">
    <location>
        <begin position="177"/>
        <end position="195"/>
    </location>
</feature>
<organism evidence="8 9">
    <name type="scientific">Abiotrophia defectiva</name>
    <name type="common">Streptococcus defectivus</name>
    <dbReference type="NCBI Taxonomy" id="46125"/>
    <lineage>
        <taxon>Bacteria</taxon>
        <taxon>Bacillati</taxon>
        <taxon>Bacillota</taxon>
        <taxon>Bacilli</taxon>
        <taxon>Lactobacillales</taxon>
        <taxon>Aerococcaceae</taxon>
        <taxon>Abiotrophia</taxon>
    </lineage>
</organism>
<evidence type="ECO:0000313" key="9">
    <source>
        <dbReference type="Proteomes" id="UP000757900"/>
    </source>
</evidence>
<comment type="catalytic activity">
    <reaction evidence="7">
        <text>L-cysteinyl-[prolipoprotein] + a 1,2-diacyl-sn-glycero-3-phospho-(1'-sn-glycerol) = an S-1,2-diacyl-sn-glyceryl-L-cysteinyl-[prolipoprotein] + sn-glycerol 1-phosphate + H(+)</text>
        <dbReference type="Rhea" id="RHEA:56712"/>
        <dbReference type="Rhea" id="RHEA-COMP:14679"/>
        <dbReference type="Rhea" id="RHEA-COMP:14680"/>
        <dbReference type="ChEBI" id="CHEBI:15378"/>
        <dbReference type="ChEBI" id="CHEBI:29950"/>
        <dbReference type="ChEBI" id="CHEBI:57685"/>
        <dbReference type="ChEBI" id="CHEBI:64716"/>
        <dbReference type="ChEBI" id="CHEBI:140658"/>
        <dbReference type="EC" id="2.5.1.145"/>
    </reaction>
</comment>
<dbReference type="GO" id="GO:0008961">
    <property type="term" value="F:phosphatidylglycerol-prolipoprotein diacylglyceryl transferase activity"/>
    <property type="evidence" value="ECO:0007669"/>
    <property type="project" value="UniProtKB-UniRule"/>
</dbReference>
<keyword evidence="4 7" id="KW-0812">Transmembrane</keyword>
<feature type="transmembrane region" description="Helical" evidence="7">
    <location>
        <begin position="92"/>
        <end position="109"/>
    </location>
</feature>
<dbReference type="Proteomes" id="UP000757900">
    <property type="component" value="Unassembled WGS sequence"/>
</dbReference>
<feature type="transmembrane region" description="Helical" evidence="7">
    <location>
        <begin position="116"/>
        <end position="134"/>
    </location>
</feature>
<protein>
    <recommendedName>
        <fullName evidence="7">Phosphatidylglycerol--prolipoprotein diacylglyceryl transferase</fullName>
        <ecNumber evidence="7">2.5.1.145</ecNumber>
    </recommendedName>
</protein>
<comment type="subcellular location">
    <subcellularLocation>
        <location evidence="7">Cell membrane</location>
        <topology evidence="7">Multi-pass membrane protein</topology>
    </subcellularLocation>
</comment>
<feature type="transmembrane region" description="Helical" evidence="7">
    <location>
        <begin position="237"/>
        <end position="255"/>
    </location>
</feature>
<evidence type="ECO:0000313" key="8">
    <source>
        <dbReference type="EMBL" id="MBF0934319.1"/>
    </source>
</evidence>
<feature type="transmembrane region" description="Helical" evidence="7">
    <location>
        <begin position="20"/>
        <end position="37"/>
    </location>
</feature>
<proteinExistence type="inferred from homology"/>
<keyword evidence="8" id="KW-0328">Glycosyltransferase</keyword>
<keyword evidence="2 7" id="KW-1003">Cell membrane</keyword>
<reference evidence="8" key="1">
    <citation type="submission" date="2020-04" db="EMBL/GenBank/DDBJ databases">
        <title>Deep metagenomics examines the oral microbiome during advanced dental caries in children, revealing novel taxa and co-occurrences with host molecules.</title>
        <authorList>
            <person name="Baker J.L."/>
            <person name="Morton J.T."/>
            <person name="Dinis M."/>
            <person name="Alvarez R."/>
            <person name="Tran N.C."/>
            <person name="Knight R."/>
            <person name="Edlund A."/>
        </authorList>
    </citation>
    <scope>NUCLEOTIDE SEQUENCE</scope>
    <source>
        <strain evidence="8">JCVI_23_bin.16</strain>
    </source>
</reference>
<comment type="pathway">
    <text evidence="7">Protein modification; lipoprotein biosynthesis (diacylglyceryl transfer).</text>
</comment>
<evidence type="ECO:0000256" key="1">
    <source>
        <dbReference type="ARBA" id="ARBA00007150"/>
    </source>
</evidence>
<dbReference type="PANTHER" id="PTHR30589">
    <property type="entry name" value="PROLIPOPROTEIN DIACYLGLYCERYL TRANSFERASE"/>
    <property type="match status" value="1"/>
</dbReference>
<evidence type="ECO:0000256" key="4">
    <source>
        <dbReference type="ARBA" id="ARBA00022692"/>
    </source>
</evidence>
<keyword evidence="6 7" id="KW-0472">Membrane</keyword>
<dbReference type="PANTHER" id="PTHR30589:SF0">
    <property type="entry name" value="PHOSPHATIDYLGLYCEROL--PROLIPOPROTEIN DIACYLGLYCERYL TRANSFERASE"/>
    <property type="match status" value="1"/>
</dbReference>
<dbReference type="EMBL" id="JABZFV010000013">
    <property type="protein sequence ID" value="MBF0934319.1"/>
    <property type="molecule type" value="Genomic_DNA"/>
</dbReference>
<evidence type="ECO:0000256" key="7">
    <source>
        <dbReference type="HAMAP-Rule" id="MF_01147"/>
    </source>
</evidence>
<accession>A0A929MS92</accession>
<gene>
    <name evidence="7" type="primary">lgt</name>
    <name evidence="8" type="ORF">HXK00_01590</name>
</gene>
<dbReference type="AlphaFoldDB" id="A0A929MS92"/>
<sequence>MPILAIDPIAFRLLGWPVHWYGLLIGLGMVLSYLLVMREGRRKGLSEDYLSDAYFWTIILGLIGARAYYVLFRLDYYLAHPDQIIQIWHGGGAIYGAILLGTATIIYVARRYQQDLILTLDVAAPGIMLAQAIGRWGNFVNQEAYGPETSRAFLEGLHLPAWLIDQMQIQGHYYQPTFLYESLWNLLGLTLILILRRQKGLVKRGELAAGYFVWYGLGRFFIEGLRTDSLYLGPLRISQGVSAVMVVLGLAWIIIRRRAGHSVAYSDFQLEKR</sequence>
<evidence type="ECO:0000256" key="2">
    <source>
        <dbReference type="ARBA" id="ARBA00022475"/>
    </source>
</evidence>
<dbReference type="NCBIfam" id="TIGR00544">
    <property type="entry name" value="lgt"/>
    <property type="match status" value="1"/>
</dbReference>
<dbReference type="GO" id="GO:0005886">
    <property type="term" value="C:plasma membrane"/>
    <property type="evidence" value="ECO:0007669"/>
    <property type="project" value="UniProtKB-SubCell"/>
</dbReference>
<dbReference type="PROSITE" id="PS01311">
    <property type="entry name" value="LGT"/>
    <property type="match status" value="1"/>
</dbReference>
<dbReference type="EC" id="2.5.1.145" evidence="7"/>
<dbReference type="GO" id="GO:0042158">
    <property type="term" value="P:lipoprotein biosynthetic process"/>
    <property type="evidence" value="ECO:0007669"/>
    <property type="project" value="UniProtKB-UniRule"/>
</dbReference>
<comment type="similarity">
    <text evidence="1 7">Belongs to the Lgt family.</text>
</comment>
<keyword evidence="3 7" id="KW-0808">Transferase</keyword>
<dbReference type="InterPro" id="IPR001640">
    <property type="entry name" value="Lgt"/>
</dbReference>
<dbReference type="Pfam" id="PF01790">
    <property type="entry name" value="LGT"/>
    <property type="match status" value="1"/>
</dbReference>
<evidence type="ECO:0000256" key="6">
    <source>
        <dbReference type="ARBA" id="ARBA00023136"/>
    </source>
</evidence>
<feature type="transmembrane region" description="Helical" evidence="7">
    <location>
        <begin position="49"/>
        <end position="72"/>
    </location>
</feature>
<evidence type="ECO:0000256" key="3">
    <source>
        <dbReference type="ARBA" id="ARBA00022679"/>
    </source>
</evidence>
<comment type="caution">
    <text evidence="8">The sequence shown here is derived from an EMBL/GenBank/DDBJ whole genome shotgun (WGS) entry which is preliminary data.</text>
</comment>
<keyword evidence="5 7" id="KW-1133">Transmembrane helix</keyword>
<evidence type="ECO:0000256" key="5">
    <source>
        <dbReference type="ARBA" id="ARBA00022989"/>
    </source>
</evidence>
<dbReference type="HAMAP" id="MF_01147">
    <property type="entry name" value="Lgt"/>
    <property type="match status" value="1"/>
</dbReference>
<feature type="transmembrane region" description="Helical" evidence="7">
    <location>
        <begin position="207"/>
        <end position="225"/>
    </location>
</feature>
<name>A0A929MS92_ABIDE</name>